<sequence>MPNSNLQKSLVRCDEILSRLKNTKKNIITTDQNMDLLNIESYIHTAELLNNMFTVSIIPTINKPTRITHSTATLIDNIYVKFNDFHTTVKSTYILFHFL</sequence>
<evidence type="ECO:0000313" key="2">
    <source>
        <dbReference type="Proteomes" id="UP001208570"/>
    </source>
</evidence>
<organism evidence="1 2">
    <name type="scientific">Paralvinella palmiformis</name>
    <dbReference type="NCBI Taxonomy" id="53620"/>
    <lineage>
        <taxon>Eukaryota</taxon>
        <taxon>Metazoa</taxon>
        <taxon>Spiralia</taxon>
        <taxon>Lophotrochozoa</taxon>
        <taxon>Annelida</taxon>
        <taxon>Polychaeta</taxon>
        <taxon>Sedentaria</taxon>
        <taxon>Canalipalpata</taxon>
        <taxon>Terebellida</taxon>
        <taxon>Terebelliformia</taxon>
        <taxon>Alvinellidae</taxon>
        <taxon>Paralvinella</taxon>
    </lineage>
</organism>
<dbReference type="AlphaFoldDB" id="A0AAD9MQR0"/>
<evidence type="ECO:0000313" key="1">
    <source>
        <dbReference type="EMBL" id="KAK2142462.1"/>
    </source>
</evidence>
<dbReference type="EMBL" id="JAODUP010000951">
    <property type="protein sequence ID" value="KAK2142462.1"/>
    <property type="molecule type" value="Genomic_DNA"/>
</dbReference>
<comment type="caution">
    <text evidence="1">The sequence shown here is derived from an EMBL/GenBank/DDBJ whole genome shotgun (WGS) entry which is preliminary data.</text>
</comment>
<proteinExistence type="predicted"/>
<keyword evidence="2" id="KW-1185">Reference proteome</keyword>
<gene>
    <name evidence="1" type="ORF">LSH36_951g01000</name>
</gene>
<name>A0AAD9MQR0_9ANNE</name>
<reference evidence="1" key="1">
    <citation type="journal article" date="2023" name="Mol. Biol. Evol.">
        <title>Third-Generation Sequencing Reveals the Adaptive Role of the Epigenome in Three Deep-Sea Polychaetes.</title>
        <authorList>
            <person name="Perez M."/>
            <person name="Aroh O."/>
            <person name="Sun Y."/>
            <person name="Lan Y."/>
            <person name="Juniper S.K."/>
            <person name="Young C.R."/>
            <person name="Angers B."/>
            <person name="Qian P.Y."/>
        </authorList>
    </citation>
    <scope>NUCLEOTIDE SEQUENCE</scope>
    <source>
        <strain evidence="1">P08H-3</strain>
    </source>
</reference>
<protein>
    <submittedName>
        <fullName evidence="1">Uncharacterized protein</fullName>
    </submittedName>
</protein>
<dbReference type="Proteomes" id="UP001208570">
    <property type="component" value="Unassembled WGS sequence"/>
</dbReference>
<accession>A0AAD9MQR0</accession>